<evidence type="ECO:0000313" key="4">
    <source>
        <dbReference type="Proteomes" id="UP000501780"/>
    </source>
</evidence>
<keyword evidence="4" id="KW-1185">Reference proteome</keyword>
<dbReference type="Proteomes" id="UP000501780">
    <property type="component" value="Chromosome"/>
</dbReference>
<dbReference type="PANTHER" id="PTHR42852:SF17">
    <property type="entry name" value="THIOREDOXIN-LIKE PROTEIN HI_1115"/>
    <property type="match status" value="1"/>
</dbReference>
<keyword evidence="1" id="KW-0732">Signal</keyword>
<evidence type="ECO:0000313" key="3">
    <source>
        <dbReference type="EMBL" id="QIU93616.1"/>
    </source>
</evidence>
<feature type="chain" id="PRO_5026162647" evidence="1">
    <location>
        <begin position="20"/>
        <end position="163"/>
    </location>
</feature>
<dbReference type="AlphaFoldDB" id="A0A6H0KJK5"/>
<dbReference type="Gene3D" id="3.40.30.10">
    <property type="entry name" value="Glutaredoxin"/>
    <property type="match status" value="1"/>
</dbReference>
<dbReference type="InterPro" id="IPR050553">
    <property type="entry name" value="Thioredoxin_ResA/DsbE_sf"/>
</dbReference>
<dbReference type="RefSeq" id="WP_167960922.1">
    <property type="nucleotide sequence ID" value="NZ_CP050831.1"/>
</dbReference>
<evidence type="ECO:0000256" key="1">
    <source>
        <dbReference type="SAM" id="SignalP"/>
    </source>
</evidence>
<proteinExistence type="predicted"/>
<feature type="domain" description="Thioredoxin" evidence="2">
    <location>
        <begin position="18"/>
        <end position="162"/>
    </location>
</feature>
<dbReference type="GO" id="GO:0016491">
    <property type="term" value="F:oxidoreductase activity"/>
    <property type="evidence" value="ECO:0007669"/>
    <property type="project" value="InterPro"/>
</dbReference>
<dbReference type="EMBL" id="CP050831">
    <property type="protein sequence ID" value="QIU93616.1"/>
    <property type="molecule type" value="Genomic_DNA"/>
</dbReference>
<dbReference type="InterPro" id="IPR036249">
    <property type="entry name" value="Thioredoxin-like_sf"/>
</dbReference>
<organism evidence="3 4">
    <name type="scientific">Bacteroides faecium</name>
    <dbReference type="NCBI Taxonomy" id="2715212"/>
    <lineage>
        <taxon>Bacteria</taxon>
        <taxon>Pseudomonadati</taxon>
        <taxon>Bacteroidota</taxon>
        <taxon>Bacteroidia</taxon>
        <taxon>Bacteroidales</taxon>
        <taxon>Bacteroidaceae</taxon>
        <taxon>Bacteroides</taxon>
    </lineage>
</organism>
<dbReference type="PROSITE" id="PS51352">
    <property type="entry name" value="THIOREDOXIN_2"/>
    <property type="match status" value="1"/>
</dbReference>
<feature type="signal peptide" evidence="1">
    <location>
        <begin position="1"/>
        <end position="19"/>
    </location>
</feature>
<gene>
    <name evidence="3" type="ORF">BacF7301_05395</name>
</gene>
<dbReference type="KEGG" id="bfc:BacF7301_05395"/>
<accession>A0A6H0KJK5</accession>
<dbReference type="CDD" id="cd02966">
    <property type="entry name" value="TlpA_like_family"/>
    <property type="match status" value="1"/>
</dbReference>
<sequence>MKKNSIIMGIFLVFSTLMADAQSLPNVKVENADGKQIEVASLVDGKPFILSFWGVTCKPCITELNALNEVMDEWRKEVDFNIVAVSVDDSRFTSRARSMAKGFGWQFTCVFDKNQDLKRALNVSLTPQTFIVDGKGKIVYSHTGYTPGSENELLDKLKELKAE</sequence>
<dbReference type="GO" id="GO:0016209">
    <property type="term" value="F:antioxidant activity"/>
    <property type="evidence" value="ECO:0007669"/>
    <property type="project" value="InterPro"/>
</dbReference>
<dbReference type="Pfam" id="PF00578">
    <property type="entry name" value="AhpC-TSA"/>
    <property type="match status" value="1"/>
</dbReference>
<name>A0A6H0KJK5_9BACE</name>
<protein>
    <submittedName>
        <fullName evidence="3">TlpA family protein disulfide reductase</fullName>
    </submittedName>
</protein>
<dbReference type="InterPro" id="IPR000866">
    <property type="entry name" value="AhpC/TSA"/>
</dbReference>
<reference evidence="3 4" key="1">
    <citation type="submission" date="2020-03" db="EMBL/GenBank/DDBJ databases">
        <title>Genomic analysis of Bacteroides faecium CBA7301.</title>
        <authorList>
            <person name="Kim J."/>
            <person name="Roh S.W."/>
        </authorList>
    </citation>
    <scope>NUCLEOTIDE SEQUENCE [LARGE SCALE GENOMIC DNA]</scope>
    <source>
        <strain evidence="3 4">CBA7301</strain>
    </source>
</reference>
<dbReference type="InterPro" id="IPR013766">
    <property type="entry name" value="Thioredoxin_domain"/>
</dbReference>
<dbReference type="PANTHER" id="PTHR42852">
    <property type="entry name" value="THIOL:DISULFIDE INTERCHANGE PROTEIN DSBE"/>
    <property type="match status" value="1"/>
</dbReference>
<dbReference type="SUPFAM" id="SSF52833">
    <property type="entry name" value="Thioredoxin-like"/>
    <property type="match status" value="1"/>
</dbReference>
<evidence type="ECO:0000259" key="2">
    <source>
        <dbReference type="PROSITE" id="PS51352"/>
    </source>
</evidence>